<accession>A0AAW9ND97</accession>
<dbReference type="SUPFAM" id="SSF52980">
    <property type="entry name" value="Restriction endonuclease-like"/>
    <property type="match status" value="1"/>
</dbReference>
<comment type="caution">
    <text evidence="3">The sequence shown here is derived from an EMBL/GenBank/DDBJ whole genome shotgun (WGS) entry which is preliminary data.</text>
</comment>
<feature type="transmembrane region" description="Helical" evidence="1">
    <location>
        <begin position="6"/>
        <end position="22"/>
    </location>
</feature>
<evidence type="ECO:0000256" key="1">
    <source>
        <dbReference type="SAM" id="Phobius"/>
    </source>
</evidence>
<dbReference type="Proteomes" id="UP001307168">
    <property type="component" value="Unassembled WGS sequence"/>
</dbReference>
<name>A0AAW9ND97_9BACI</name>
<dbReference type="Pfam" id="PF18741">
    <property type="entry name" value="MTES_1575"/>
    <property type="match status" value="1"/>
</dbReference>
<keyword evidence="1" id="KW-0472">Membrane</keyword>
<evidence type="ECO:0000259" key="2">
    <source>
        <dbReference type="Pfam" id="PF18741"/>
    </source>
</evidence>
<dbReference type="InterPro" id="IPR049468">
    <property type="entry name" value="Restrct_endonuc-II-like_dom"/>
</dbReference>
<dbReference type="EMBL" id="JARNBH010000026">
    <property type="protein sequence ID" value="MEC0275746.1"/>
    <property type="molecule type" value="Genomic_DNA"/>
</dbReference>
<gene>
    <name evidence="3" type="ORF">P4706_22170</name>
</gene>
<reference evidence="3 4" key="1">
    <citation type="submission" date="2023-03" db="EMBL/GenBank/DDBJ databases">
        <title>Bacillus Genome Sequencing.</title>
        <authorList>
            <person name="Dunlap C."/>
        </authorList>
    </citation>
    <scope>NUCLEOTIDE SEQUENCE [LARGE SCALE GENOMIC DNA]</scope>
    <source>
        <strain evidence="3 4">B-41290</strain>
    </source>
</reference>
<dbReference type="PANTHER" id="PTHR38590">
    <property type="entry name" value="BLL0828 PROTEIN"/>
    <property type="match status" value="1"/>
</dbReference>
<keyword evidence="1" id="KW-0812">Transmembrane</keyword>
<dbReference type="AlphaFoldDB" id="A0AAW9ND97"/>
<proteinExistence type="predicted"/>
<dbReference type="Gene3D" id="3.40.960.10">
    <property type="entry name" value="VSR Endonuclease"/>
    <property type="match status" value="1"/>
</dbReference>
<sequence length="145" mass="17041">MVEYVVFFGLVISGLVFLCLDLRRTKGLQVEQHIPPYFEELNKCESPIEKRVLNALWMRDHKVTAQYPMSPYRLDLALPEYRIAIECDGRAYHSSPKQKAHDRKRDKYLRSKGWITLRFSGRTINRNMGTVIQRVESEIQKKLNG</sequence>
<dbReference type="InterPro" id="IPR047216">
    <property type="entry name" value="Endonuclease_DUF559_bact"/>
</dbReference>
<protein>
    <submittedName>
        <fullName evidence="3">DUF559 domain-containing protein</fullName>
    </submittedName>
</protein>
<dbReference type="PANTHER" id="PTHR38590:SF1">
    <property type="entry name" value="BLL0828 PROTEIN"/>
    <property type="match status" value="1"/>
</dbReference>
<organism evidence="3 4">
    <name type="scientific">Peribacillus castrilensis</name>
    <dbReference type="NCBI Taxonomy" id="2897690"/>
    <lineage>
        <taxon>Bacteria</taxon>
        <taxon>Bacillati</taxon>
        <taxon>Bacillota</taxon>
        <taxon>Bacilli</taxon>
        <taxon>Bacillales</taxon>
        <taxon>Bacillaceae</taxon>
        <taxon>Peribacillus</taxon>
    </lineage>
</organism>
<dbReference type="RefSeq" id="WP_367407771.1">
    <property type="nucleotide sequence ID" value="NZ_JARNBH010000026.1"/>
</dbReference>
<keyword evidence="4" id="KW-1185">Reference proteome</keyword>
<evidence type="ECO:0000313" key="4">
    <source>
        <dbReference type="Proteomes" id="UP001307168"/>
    </source>
</evidence>
<dbReference type="InterPro" id="IPR011335">
    <property type="entry name" value="Restrct_endonuc-II-like"/>
</dbReference>
<evidence type="ECO:0000313" key="3">
    <source>
        <dbReference type="EMBL" id="MEC0275746.1"/>
    </source>
</evidence>
<keyword evidence="1" id="KW-1133">Transmembrane helix</keyword>
<feature type="domain" description="Restriction endonuclease type II-like" evidence="2">
    <location>
        <begin position="49"/>
        <end position="139"/>
    </location>
</feature>